<dbReference type="STRING" id="6238.A8XLZ5"/>
<dbReference type="GO" id="GO:1902476">
    <property type="term" value="P:chloride transmembrane transport"/>
    <property type="evidence" value="ECO:0000318"/>
    <property type="project" value="GO_Central"/>
</dbReference>
<dbReference type="PANTHER" id="PTHR11827">
    <property type="entry name" value="SOLUTE CARRIER FAMILY 12, CATION COTRANSPORTERS"/>
    <property type="match status" value="1"/>
</dbReference>
<dbReference type="CTD" id="8585154"/>
<dbReference type="GO" id="GO:0055075">
    <property type="term" value="P:potassium ion homeostasis"/>
    <property type="evidence" value="ECO:0000318"/>
    <property type="project" value="GO_Central"/>
</dbReference>
<organism evidence="7 8">
    <name type="scientific">Caenorhabditis briggsae</name>
    <dbReference type="NCBI Taxonomy" id="6238"/>
    <lineage>
        <taxon>Eukaryota</taxon>
        <taxon>Metazoa</taxon>
        <taxon>Ecdysozoa</taxon>
        <taxon>Nematoda</taxon>
        <taxon>Chromadorea</taxon>
        <taxon>Rhabditida</taxon>
        <taxon>Rhabditina</taxon>
        <taxon>Rhabditomorpha</taxon>
        <taxon>Rhabditoidea</taxon>
        <taxon>Rhabditidae</taxon>
        <taxon>Peloderinae</taxon>
        <taxon>Caenorhabditis</taxon>
    </lineage>
</organism>
<dbReference type="KEGG" id="cbr:CBG_15341"/>
<feature type="transmembrane region" description="Helical" evidence="5">
    <location>
        <begin position="171"/>
        <end position="190"/>
    </location>
</feature>
<dbReference type="RefSeq" id="XP_045095696.1">
    <property type="nucleotide sequence ID" value="XM_045244695.1"/>
</dbReference>
<dbReference type="Gene3D" id="1.20.1740.10">
    <property type="entry name" value="Amino acid/polyamine transporter I"/>
    <property type="match status" value="1"/>
</dbReference>
<dbReference type="eggNOG" id="KOG2083">
    <property type="taxonomic scope" value="Eukaryota"/>
</dbReference>
<evidence type="ECO:0000313" key="7">
    <source>
        <dbReference type="EMBL" id="CAP33670.2"/>
    </source>
</evidence>
<feature type="transmembrane region" description="Helical" evidence="5">
    <location>
        <begin position="54"/>
        <end position="75"/>
    </location>
</feature>
<keyword evidence="8" id="KW-1185">Reference proteome</keyword>
<feature type="transmembrane region" description="Helical" evidence="5">
    <location>
        <begin position="395"/>
        <end position="415"/>
    </location>
</feature>
<feature type="transmembrane region" description="Helical" evidence="5">
    <location>
        <begin position="96"/>
        <end position="120"/>
    </location>
</feature>
<dbReference type="GO" id="GO:0055064">
    <property type="term" value="P:chloride ion homeostasis"/>
    <property type="evidence" value="ECO:0000318"/>
    <property type="project" value="GO_Central"/>
</dbReference>
<dbReference type="GeneID" id="8585154"/>
<dbReference type="WormBase" id="CBG15341a">
    <property type="protein sequence ID" value="CBP38052"/>
    <property type="gene ID" value="WBGene00035640"/>
</dbReference>
<evidence type="ECO:0000256" key="1">
    <source>
        <dbReference type="ARBA" id="ARBA00004141"/>
    </source>
</evidence>
<dbReference type="GO" id="GO:0006884">
    <property type="term" value="P:cell volume homeostasis"/>
    <property type="evidence" value="ECO:0000318"/>
    <property type="project" value="GO_Central"/>
</dbReference>
<dbReference type="Pfam" id="PF03522">
    <property type="entry name" value="SLC12"/>
    <property type="match status" value="1"/>
</dbReference>
<accession>A8XLZ5</accession>
<keyword evidence="3 5" id="KW-1133">Transmembrane helix</keyword>
<evidence type="ECO:0000256" key="5">
    <source>
        <dbReference type="SAM" id="Phobius"/>
    </source>
</evidence>
<evidence type="ECO:0000256" key="4">
    <source>
        <dbReference type="ARBA" id="ARBA00023136"/>
    </source>
</evidence>
<dbReference type="FunCoup" id="A8XLZ5">
    <property type="interactions" value="1416"/>
</dbReference>
<reference evidence="7 8" key="2">
    <citation type="journal article" date="2011" name="PLoS Genet.">
        <title>Caenorhabditis briggsae recombinant inbred line genotypes reveal inter-strain incompatibility and the evolution of recombination.</title>
        <authorList>
            <person name="Ross J.A."/>
            <person name="Koboldt D.C."/>
            <person name="Staisch J.E."/>
            <person name="Chamberlin H.M."/>
            <person name="Gupta B.P."/>
            <person name="Miller R.D."/>
            <person name="Baird S.E."/>
            <person name="Haag E.S."/>
        </authorList>
    </citation>
    <scope>NUCLEOTIDE SEQUENCE [LARGE SCALE GENOMIC DNA]</scope>
    <source>
        <strain evidence="7 8">AF16</strain>
    </source>
</reference>
<dbReference type="AlphaFoldDB" id="A8XLZ5"/>
<dbReference type="HOGENOM" id="CLU_001883_0_0_1"/>
<gene>
    <name evidence="7 9" type="ORF">CBG15341</name>
    <name evidence="7" type="ORF">CBG_15341</name>
</gene>
<proteinExistence type="predicted"/>
<dbReference type="GO" id="GO:0035725">
    <property type="term" value="P:sodium ion transmembrane transport"/>
    <property type="evidence" value="ECO:0000318"/>
    <property type="project" value="GO_Central"/>
</dbReference>
<dbReference type="InterPro" id="IPR018491">
    <property type="entry name" value="SLC12_C"/>
</dbReference>
<dbReference type="EMBL" id="HE601407">
    <property type="protein sequence ID" value="CAP33670.2"/>
    <property type="molecule type" value="Genomic_DNA"/>
</dbReference>
<evidence type="ECO:0000313" key="8">
    <source>
        <dbReference type="Proteomes" id="UP000008549"/>
    </source>
</evidence>
<dbReference type="InterPro" id="IPR004842">
    <property type="entry name" value="SLC12A_fam"/>
</dbReference>
<feature type="transmembrane region" description="Helical" evidence="5">
    <location>
        <begin position="427"/>
        <end position="444"/>
    </location>
</feature>
<feature type="transmembrane region" description="Helical" evidence="5">
    <location>
        <begin position="245"/>
        <end position="265"/>
    </location>
</feature>
<evidence type="ECO:0000256" key="2">
    <source>
        <dbReference type="ARBA" id="ARBA00022692"/>
    </source>
</evidence>
<keyword evidence="2 5" id="KW-0812">Transmembrane</keyword>
<reference evidence="7 8" key="1">
    <citation type="journal article" date="2003" name="PLoS Biol.">
        <title>The genome sequence of Caenorhabditis briggsae: a platform for comparative genomics.</title>
        <authorList>
            <person name="Stein L.D."/>
            <person name="Bao Z."/>
            <person name="Blasiar D."/>
            <person name="Blumenthal T."/>
            <person name="Brent M.R."/>
            <person name="Chen N."/>
            <person name="Chinwalla A."/>
            <person name="Clarke L."/>
            <person name="Clee C."/>
            <person name="Coghlan A."/>
            <person name="Coulson A."/>
            <person name="D'Eustachio P."/>
            <person name="Fitch D.H."/>
            <person name="Fulton L.A."/>
            <person name="Fulton R.E."/>
            <person name="Griffiths-Jones S."/>
            <person name="Harris T.W."/>
            <person name="Hillier L.W."/>
            <person name="Kamath R."/>
            <person name="Kuwabara P.E."/>
            <person name="Mardis E.R."/>
            <person name="Marra M.A."/>
            <person name="Miner T.L."/>
            <person name="Minx P."/>
            <person name="Mullikin J.C."/>
            <person name="Plumb R.W."/>
            <person name="Rogers J."/>
            <person name="Schein J.E."/>
            <person name="Sohrmann M."/>
            <person name="Spieth J."/>
            <person name="Stajich J.E."/>
            <person name="Wei C."/>
            <person name="Willey D."/>
            <person name="Wilson R.K."/>
            <person name="Durbin R."/>
            <person name="Waterston R.H."/>
        </authorList>
    </citation>
    <scope>NUCLEOTIDE SEQUENCE [LARGE SCALE GENOMIC DNA]</scope>
    <source>
        <strain evidence="7 8">AF16</strain>
    </source>
</reference>
<keyword evidence="4 5" id="KW-0472">Membrane</keyword>
<dbReference type="OMA" id="EQMHELQ"/>
<name>A8XLZ5_CAEBR</name>
<dbReference type="GO" id="GO:1990573">
    <property type="term" value="P:potassium ion import across plasma membrane"/>
    <property type="evidence" value="ECO:0000318"/>
    <property type="project" value="GO_Central"/>
</dbReference>
<dbReference type="GO" id="GO:0008511">
    <property type="term" value="F:sodium:potassium:chloride symporter activity"/>
    <property type="evidence" value="ECO:0000318"/>
    <property type="project" value="GO_Central"/>
</dbReference>
<dbReference type="GO" id="GO:0055078">
    <property type="term" value="P:sodium ion homeostasis"/>
    <property type="evidence" value="ECO:0000318"/>
    <property type="project" value="GO_Central"/>
</dbReference>
<feature type="transmembrane region" description="Helical" evidence="5">
    <location>
        <begin position="140"/>
        <end position="159"/>
    </location>
</feature>
<protein>
    <submittedName>
        <fullName evidence="7">Protein CBG15341</fullName>
    </submittedName>
</protein>
<dbReference type="PANTHER" id="PTHR11827:SF7">
    <property type="entry name" value="SOLUTE CARRIER FAMILY 12 PROTEIN B0303.11"/>
    <property type="match status" value="1"/>
</dbReference>
<dbReference type="GO" id="GO:0016020">
    <property type="term" value="C:membrane"/>
    <property type="evidence" value="ECO:0007669"/>
    <property type="project" value="UniProtKB-SubCell"/>
</dbReference>
<evidence type="ECO:0000313" key="9">
    <source>
        <dbReference type="WormBase" id="CBG15341a"/>
    </source>
</evidence>
<sequence length="937" mass="105014">MASSSASSEVSVPVSTGWMNWKDVFLQCVQPMIAVVLLLRFSSIVDEAGFTTTILLVFFTFLVSLVTGWSACTVVSRKSSEVGFVKTMLAYSSTEFALSFSIVYMICLLVATSTFLTSAAEAVLHIFSTFSLELLDGATHDLRLVSSVLSLVTLGLCLVRSRNARYARSFIFALTCIAIALHLSSVMFRYGEYQLRRVSDRNAMIPSPPNDEITTIFSQLFPAAMCGLTILNIGSKLQNTAPRGALIAIAVSACFYGAAAMLDYVEFFARTTNATNMHGTNEYNEVSYDRLALEASPKPQERMYHSKFEIRLVPLLHVHYRSCGHCRLLGLCSICSHDSQYTAVILQSLGRSSQCRCILWLSKGYSKRDIPIRCIFILSTIQILISAIGSYDILCIPITVFYLFAYALFNFYVFLVKLSDPDIPSPPTLLSLAISGACFLASLYTNRHLALLIASIFGISYCFLLYVIRQETNEDGEECAKSMYPTVLEQMHELQQEPDSRRHYHPQILLLSGSPAARPGLVDFAHSITRGKSLLICGYIIPQNPCGRSYLLQLKIDKQINDWLRVREVNAFGAAICCTRQAQGANILLQTAGLGRLRPNILMVGFKTGWEKQSKEVISEYYGMLSNAFDKQVGLIVFRNDISGFDVTSSIRKNGAPINDDEELADYVDSATPKIADQHINQKKDVPRGKLLNTFRKMSMAVNKDLESGGRRSTSSGTRFQVIDKHSISEPDQKIIMQQMFRFRKRIHHGRIDVFWLREAGGLTMLVPYLLTHAGSFLEGAHIRVFTKTDGKDNKKINEEQKSMAAILRKFYIDSSDLHILPEFAKPPCKKTYDDFREKIEPYRAETNAKEKIEGTFDNDQLFNLREKTRSFLRASELIREHSSDADLIICTLPSARADIPPPIYMGWIDMLSKQVPPTCLVRGNQVSMSALNLKFP</sequence>
<feature type="domain" description="SLC12A transporter C-terminal" evidence="6">
    <location>
        <begin position="518"/>
        <end position="929"/>
    </location>
</feature>
<dbReference type="Proteomes" id="UP000008549">
    <property type="component" value="Unassembled WGS sequence"/>
</dbReference>
<comment type="subcellular location">
    <subcellularLocation>
        <location evidence="1">Membrane</location>
        <topology evidence="1">Multi-pass membrane protein</topology>
    </subcellularLocation>
</comment>
<feature type="transmembrane region" description="Helical" evidence="5">
    <location>
        <begin position="449"/>
        <end position="468"/>
    </location>
</feature>
<dbReference type="InParanoid" id="A8XLZ5"/>
<evidence type="ECO:0000259" key="6">
    <source>
        <dbReference type="Pfam" id="PF03522"/>
    </source>
</evidence>
<evidence type="ECO:0000256" key="3">
    <source>
        <dbReference type="ARBA" id="ARBA00022989"/>
    </source>
</evidence>